<dbReference type="AlphaFoldDB" id="A0A0R1M6H9"/>
<dbReference type="EMBL" id="AZDU01000003">
    <property type="protein sequence ID" value="KRL03481.1"/>
    <property type="molecule type" value="Genomic_DNA"/>
</dbReference>
<protein>
    <submittedName>
        <fullName evidence="1">Uncharacterized protein</fullName>
    </submittedName>
</protein>
<accession>A0A0R1M6H9</accession>
<keyword evidence="2" id="KW-1185">Reference proteome</keyword>
<organism evidence="1 2">
    <name type="scientific">Lactobacillus equicursoris DSM 19284 = JCM 14600 = CIP 110162</name>
    <dbReference type="NCBI Taxonomy" id="1293597"/>
    <lineage>
        <taxon>Bacteria</taxon>
        <taxon>Bacillati</taxon>
        <taxon>Bacillota</taxon>
        <taxon>Bacilli</taxon>
        <taxon>Lactobacillales</taxon>
        <taxon>Lactobacillaceae</taxon>
        <taxon>Lactobacillus</taxon>
    </lineage>
</organism>
<sequence length="64" mass="7513">MTYFGGDFYQNPARLTYFGGGFYQNPARLIYFGGNPIPQLNKTKTPNLTIRRYLKSFCKRDYQC</sequence>
<gene>
    <name evidence="1" type="ORF">FC20_GL000968</name>
</gene>
<proteinExistence type="predicted"/>
<evidence type="ECO:0000313" key="1">
    <source>
        <dbReference type="EMBL" id="KRL03481.1"/>
    </source>
</evidence>
<comment type="caution">
    <text evidence="1">The sequence shown here is derived from an EMBL/GenBank/DDBJ whole genome shotgun (WGS) entry which is preliminary data.</text>
</comment>
<evidence type="ECO:0000313" key="2">
    <source>
        <dbReference type="Proteomes" id="UP000051074"/>
    </source>
</evidence>
<reference evidence="1 2" key="1">
    <citation type="journal article" date="2015" name="Genome Announc.">
        <title>Expanding the biotechnology potential of lactobacilli through comparative genomics of 213 strains and associated genera.</title>
        <authorList>
            <person name="Sun Z."/>
            <person name="Harris H.M."/>
            <person name="McCann A."/>
            <person name="Guo C."/>
            <person name="Argimon S."/>
            <person name="Zhang W."/>
            <person name="Yang X."/>
            <person name="Jeffery I.B."/>
            <person name="Cooney J.C."/>
            <person name="Kagawa T.F."/>
            <person name="Liu W."/>
            <person name="Song Y."/>
            <person name="Salvetti E."/>
            <person name="Wrobel A."/>
            <person name="Rasinkangas P."/>
            <person name="Parkhill J."/>
            <person name="Rea M.C."/>
            <person name="O'Sullivan O."/>
            <person name="Ritari J."/>
            <person name="Douillard F.P."/>
            <person name="Paul Ross R."/>
            <person name="Yang R."/>
            <person name="Briner A.E."/>
            <person name="Felis G.E."/>
            <person name="de Vos W.M."/>
            <person name="Barrangou R."/>
            <person name="Klaenhammer T.R."/>
            <person name="Caufield P.W."/>
            <person name="Cui Y."/>
            <person name="Zhang H."/>
            <person name="O'Toole P.W."/>
        </authorList>
    </citation>
    <scope>NUCLEOTIDE SEQUENCE [LARGE SCALE GENOMIC DNA]</scope>
    <source>
        <strain evidence="1 2">DSM 19284</strain>
    </source>
</reference>
<dbReference type="Proteomes" id="UP000051074">
    <property type="component" value="Unassembled WGS sequence"/>
</dbReference>
<name>A0A0R1M6H9_9LACO</name>